<dbReference type="Proteomes" id="UP000015105">
    <property type="component" value="Chromosome 7D"/>
</dbReference>
<evidence type="ECO:0000313" key="1">
    <source>
        <dbReference type="EnsemblPlants" id="AET7Gv20299500.43"/>
    </source>
</evidence>
<organism evidence="1 2">
    <name type="scientific">Aegilops tauschii subsp. strangulata</name>
    <name type="common">Goatgrass</name>
    <dbReference type="NCBI Taxonomy" id="200361"/>
    <lineage>
        <taxon>Eukaryota</taxon>
        <taxon>Viridiplantae</taxon>
        <taxon>Streptophyta</taxon>
        <taxon>Embryophyta</taxon>
        <taxon>Tracheophyta</taxon>
        <taxon>Spermatophyta</taxon>
        <taxon>Magnoliopsida</taxon>
        <taxon>Liliopsida</taxon>
        <taxon>Poales</taxon>
        <taxon>Poaceae</taxon>
        <taxon>BOP clade</taxon>
        <taxon>Pooideae</taxon>
        <taxon>Triticodae</taxon>
        <taxon>Triticeae</taxon>
        <taxon>Triticinae</taxon>
        <taxon>Aegilops</taxon>
    </lineage>
</organism>
<sequence>MGKVAEYDKPSKLMETEGSLFRELVNEYWSYTSNGNI</sequence>
<reference evidence="1" key="5">
    <citation type="journal article" date="2021" name="G3 (Bethesda)">
        <title>Aegilops tauschii genome assembly Aet v5.0 features greater sequence contiguity and improved annotation.</title>
        <authorList>
            <person name="Wang L."/>
            <person name="Zhu T."/>
            <person name="Rodriguez J.C."/>
            <person name="Deal K.R."/>
            <person name="Dubcovsky J."/>
            <person name="McGuire P.E."/>
            <person name="Lux T."/>
            <person name="Spannagl M."/>
            <person name="Mayer K.F.X."/>
            <person name="Baldrich P."/>
            <person name="Meyers B.C."/>
            <person name="Huo N."/>
            <person name="Gu Y.Q."/>
            <person name="Zhou H."/>
            <person name="Devos K.M."/>
            <person name="Bennetzen J.L."/>
            <person name="Unver T."/>
            <person name="Budak H."/>
            <person name="Gulick P.J."/>
            <person name="Galiba G."/>
            <person name="Kalapos B."/>
            <person name="Nelson D.R."/>
            <person name="Li P."/>
            <person name="You F.M."/>
            <person name="Luo M.C."/>
            <person name="Dvorak J."/>
        </authorList>
    </citation>
    <scope>NUCLEOTIDE SEQUENCE [LARGE SCALE GENOMIC DNA]</scope>
    <source>
        <strain evidence="1">cv. AL8/78</strain>
    </source>
</reference>
<reference evidence="1" key="3">
    <citation type="journal article" date="2017" name="Nature">
        <title>Genome sequence of the progenitor of the wheat D genome Aegilops tauschii.</title>
        <authorList>
            <person name="Luo M.C."/>
            <person name="Gu Y.Q."/>
            <person name="Puiu D."/>
            <person name="Wang H."/>
            <person name="Twardziok S.O."/>
            <person name="Deal K.R."/>
            <person name="Huo N."/>
            <person name="Zhu T."/>
            <person name="Wang L."/>
            <person name="Wang Y."/>
            <person name="McGuire P.E."/>
            <person name="Liu S."/>
            <person name="Long H."/>
            <person name="Ramasamy R.K."/>
            <person name="Rodriguez J.C."/>
            <person name="Van S.L."/>
            <person name="Yuan L."/>
            <person name="Wang Z."/>
            <person name="Xia Z."/>
            <person name="Xiao L."/>
            <person name="Anderson O.D."/>
            <person name="Ouyang S."/>
            <person name="Liang Y."/>
            <person name="Zimin A.V."/>
            <person name="Pertea G."/>
            <person name="Qi P."/>
            <person name="Bennetzen J.L."/>
            <person name="Dai X."/>
            <person name="Dawson M.W."/>
            <person name="Muller H.G."/>
            <person name="Kugler K."/>
            <person name="Rivarola-Duarte L."/>
            <person name="Spannagl M."/>
            <person name="Mayer K.F.X."/>
            <person name="Lu F.H."/>
            <person name="Bevan M.W."/>
            <person name="Leroy P."/>
            <person name="Li P."/>
            <person name="You F.M."/>
            <person name="Sun Q."/>
            <person name="Liu Z."/>
            <person name="Lyons E."/>
            <person name="Wicker T."/>
            <person name="Salzberg S.L."/>
            <person name="Devos K.M."/>
            <person name="Dvorak J."/>
        </authorList>
    </citation>
    <scope>NUCLEOTIDE SEQUENCE [LARGE SCALE GENOMIC DNA]</scope>
    <source>
        <strain evidence="1">cv. AL8/78</strain>
    </source>
</reference>
<proteinExistence type="predicted"/>
<evidence type="ECO:0000313" key="2">
    <source>
        <dbReference type="Proteomes" id="UP000015105"/>
    </source>
</evidence>
<reference evidence="2" key="1">
    <citation type="journal article" date="2014" name="Science">
        <title>Ancient hybridizations among the ancestral genomes of bread wheat.</title>
        <authorList>
            <consortium name="International Wheat Genome Sequencing Consortium,"/>
            <person name="Marcussen T."/>
            <person name="Sandve S.R."/>
            <person name="Heier L."/>
            <person name="Spannagl M."/>
            <person name="Pfeifer M."/>
            <person name="Jakobsen K.S."/>
            <person name="Wulff B.B."/>
            <person name="Steuernagel B."/>
            <person name="Mayer K.F."/>
            <person name="Olsen O.A."/>
        </authorList>
    </citation>
    <scope>NUCLEOTIDE SEQUENCE [LARGE SCALE GENOMIC DNA]</scope>
    <source>
        <strain evidence="2">cv. AL8/78</strain>
    </source>
</reference>
<keyword evidence="2" id="KW-1185">Reference proteome</keyword>
<protein>
    <submittedName>
        <fullName evidence="1">Uncharacterized protein</fullName>
    </submittedName>
</protein>
<reference evidence="1" key="4">
    <citation type="submission" date="2019-03" db="UniProtKB">
        <authorList>
            <consortium name="EnsemblPlants"/>
        </authorList>
    </citation>
    <scope>IDENTIFICATION</scope>
</reference>
<reference evidence="2" key="2">
    <citation type="journal article" date="2017" name="Nat. Plants">
        <title>The Aegilops tauschii genome reveals multiple impacts of transposons.</title>
        <authorList>
            <person name="Zhao G."/>
            <person name="Zou C."/>
            <person name="Li K."/>
            <person name="Wang K."/>
            <person name="Li T."/>
            <person name="Gao L."/>
            <person name="Zhang X."/>
            <person name="Wang H."/>
            <person name="Yang Z."/>
            <person name="Liu X."/>
            <person name="Jiang W."/>
            <person name="Mao L."/>
            <person name="Kong X."/>
            <person name="Jiao Y."/>
            <person name="Jia J."/>
        </authorList>
    </citation>
    <scope>NUCLEOTIDE SEQUENCE [LARGE SCALE GENOMIC DNA]</scope>
    <source>
        <strain evidence="2">cv. AL8/78</strain>
    </source>
</reference>
<dbReference type="EnsemblPlants" id="AET7Gv20299500.43">
    <property type="protein sequence ID" value="AET7Gv20299500.43"/>
    <property type="gene ID" value="AET7Gv20299500"/>
</dbReference>
<dbReference type="Gramene" id="AET7Gv20299500.43">
    <property type="protein sequence ID" value="AET7Gv20299500.43"/>
    <property type="gene ID" value="AET7Gv20299500"/>
</dbReference>
<name>A0A453QRV8_AEGTS</name>
<accession>A0A453QRV8</accession>
<dbReference type="AlphaFoldDB" id="A0A453QRV8"/>